<protein>
    <recommendedName>
        <fullName evidence="1">F-box domain-containing protein</fullName>
    </recommendedName>
</protein>
<proteinExistence type="predicted"/>
<dbReference type="EMBL" id="JAAOAK010000110">
    <property type="protein sequence ID" value="KAF5689042.1"/>
    <property type="molecule type" value="Genomic_DNA"/>
</dbReference>
<evidence type="ECO:0000313" key="2">
    <source>
        <dbReference type="EMBL" id="KAF5689042.1"/>
    </source>
</evidence>
<gene>
    <name evidence="2" type="ORF">FDENT_4544</name>
</gene>
<dbReference type="InterPro" id="IPR001810">
    <property type="entry name" value="F-box_dom"/>
</dbReference>
<dbReference type="PROSITE" id="PS50181">
    <property type="entry name" value="FBOX"/>
    <property type="match status" value="1"/>
</dbReference>
<organism evidence="2 3">
    <name type="scientific">Fusarium denticulatum</name>
    <dbReference type="NCBI Taxonomy" id="48507"/>
    <lineage>
        <taxon>Eukaryota</taxon>
        <taxon>Fungi</taxon>
        <taxon>Dikarya</taxon>
        <taxon>Ascomycota</taxon>
        <taxon>Pezizomycotina</taxon>
        <taxon>Sordariomycetes</taxon>
        <taxon>Hypocreomycetidae</taxon>
        <taxon>Hypocreales</taxon>
        <taxon>Nectriaceae</taxon>
        <taxon>Fusarium</taxon>
        <taxon>Fusarium fujikuroi species complex</taxon>
    </lineage>
</organism>
<evidence type="ECO:0000313" key="3">
    <source>
        <dbReference type="Proteomes" id="UP000562682"/>
    </source>
</evidence>
<comment type="caution">
    <text evidence="2">The sequence shown here is derived from an EMBL/GenBank/DDBJ whole genome shotgun (WGS) entry which is preliminary data.</text>
</comment>
<accession>A0A8H5X6D7</accession>
<feature type="domain" description="F-box" evidence="1">
    <location>
        <begin position="1"/>
        <end position="20"/>
    </location>
</feature>
<dbReference type="Proteomes" id="UP000562682">
    <property type="component" value="Unassembled WGS sequence"/>
</dbReference>
<keyword evidence="3" id="KW-1185">Reference proteome</keyword>
<dbReference type="CDD" id="cd09917">
    <property type="entry name" value="F-box_SF"/>
    <property type="match status" value="1"/>
</dbReference>
<evidence type="ECO:0000259" key="1">
    <source>
        <dbReference type="PROSITE" id="PS50181"/>
    </source>
</evidence>
<name>A0A8H5X6D7_9HYPO</name>
<sequence length="332" mass="37542">MEFLGLPPEILKKIFDQLDPSFFQEDLSRLTVCKKWLEFALPACLKRVTLSHEALRILAASSVAKGSLPVKGHLETVNIDIKGFQHGISTHSPQKYEQGLTSQPTAPYICPWDNQVRDWRVTLDNGLAQLAIVAQQSPRLRTLRVRASSSSLEFPLFPPGGQQVDEYHICPFIGALLPTLQTLHLRMWRICPDVLKTQDPDKKLRLSTVAINLTLDSDEPSLLPAAYSEPCAPHAGGLIQLKADIQEQAEVLVARMESPKTIRILDQNFPQLETRSLDVLTGKIMKLEDDVAWDEDGQTVQEDWEDWEDSETELETPIFQIPDDEFDDFLYD</sequence>
<dbReference type="AlphaFoldDB" id="A0A8H5X6D7"/>
<reference evidence="2 3" key="1">
    <citation type="submission" date="2020-05" db="EMBL/GenBank/DDBJ databases">
        <title>Identification and distribution of gene clusters putatively required for synthesis of sphingolipid metabolism inhibitors in phylogenetically diverse species of the filamentous fungus Fusarium.</title>
        <authorList>
            <person name="Kim H.-S."/>
            <person name="Busman M."/>
            <person name="Brown D.W."/>
            <person name="Divon H."/>
            <person name="Uhlig S."/>
            <person name="Proctor R.H."/>
        </authorList>
    </citation>
    <scope>NUCLEOTIDE SEQUENCE [LARGE SCALE GENOMIC DNA]</scope>
    <source>
        <strain evidence="2 3">NRRL 25311</strain>
    </source>
</reference>